<keyword evidence="2" id="KW-1185">Reference proteome</keyword>
<gene>
    <name evidence="1" type="ORF">AQPW35_52050</name>
</gene>
<dbReference type="AlphaFoldDB" id="A0A480AXD2"/>
<proteinExistence type="predicted"/>
<reference evidence="2" key="1">
    <citation type="submission" date="2019-03" db="EMBL/GenBank/DDBJ databases">
        <title>Aquabacterium pictum sp.nov., the first bacteriochlorophyll a-containing freshwater bacterium in the genus Aquabacterium of the class Betaproteobacteria.</title>
        <authorList>
            <person name="Hirose S."/>
            <person name="Tank M."/>
            <person name="Hara E."/>
            <person name="Tamaki H."/>
            <person name="Takaichi S."/>
            <person name="Haruta S."/>
            <person name="Hanada S."/>
        </authorList>
    </citation>
    <scope>NUCLEOTIDE SEQUENCE [LARGE SCALE GENOMIC DNA]</scope>
    <source>
        <strain evidence="2">W35</strain>
    </source>
</reference>
<evidence type="ECO:0000313" key="2">
    <source>
        <dbReference type="Proteomes" id="UP000301751"/>
    </source>
</evidence>
<dbReference type="Proteomes" id="UP000301751">
    <property type="component" value="Unassembled WGS sequence"/>
</dbReference>
<evidence type="ECO:0000313" key="1">
    <source>
        <dbReference type="EMBL" id="GCL66124.1"/>
    </source>
</evidence>
<organism evidence="1 2">
    <name type="scientific">Pseudaquabacterium pictum</name>
    <dbReference type="NCBI Taxonomy" id="2315236"/>
    <lineage>
        <taxon>Bacteria</taxon>
        <taxon>Pseudomonadati</taxon>
        <taxon>Pseudomonadota</taxon>
        <taxon>Betaproteobacteria</taxon>
        <taxon>Burkholderiales</taxon>
        <taxon>Sphaerotilaceae</taxon>
        <taxon>Pseudaquabacterium</taxon>
    </lineage>
</organism>
<name>A0A480AXD2_9BURK</name>
<accession>A0A480AXD2</accession>
<dbReference type="EMBL" id="BJCL01000025">
    <property type="protein sequence ID" value="GCL66124.1"/>
    <property type="molecule type" value="Genomic_DNA"/>
</dbReference>
<dbReference type="OrthoDB" id="8902190at2"/>
<protein>
    <submittedName>
        <fullName evidence="1">Uncharacterized protein</fullName>
    </submittedName>
</protein>
<comment type="caution">
    <text evidence="1">The sequence shown here is derived from an EMBL/GenBank/DDBJ whole genome shotgun (WGS) entry which is preliminary data.</text>
</comment>
<sequence>MDEIQRKLLLFVVSGGAHEMPPVTEQPRVRLVRWTIAKIWHPGFAKCRSPYHVLTGHDGVEGRLTSPLVAYDWDRMEMTTHSGRVYQLVGPSEPDSDGIWLLNRGLHGDIRAKDATPAVQRILRMRGEVE</sequence>